<dbReference type="InterPro" id="IPR013830">
    <property type="entry name" value="SGNH_hydro"/>
</dbReference>
<dbReference type="InterPro" id="IPR051532">
    <property type="entry name" value="Ester_Hydrolysis_Enzymes"/>
</dbReference>
<protein>
    <submittedName>
        <fullName evidence="2">G-D-S-L family lipolytic protein</fullName>
    </submittedName>
</protein>
<reference evidence="2 3" key="1">
    <citation type="submission" date="2021-03" db="EMBL/GenBank/DDBJ databases">
        <title>Paenibacillus artemisicola MWE-103 whole genome sequence.</title>
        <authorList>
            <person name="Ham Y.J."/>
        </authorList>
    </citation>
    <scope>NUCLEOTIDE SEQUENCE [LARGE SCALE GENOMIC DNA]</scope>
    <source>
        <strain evidence="2 3">MWE-103</strain>
    </source>
</reference>
<feature type="domain" description="SGNH hydrolase-type esterase" evidence="1">
    <location>
        <begin position="52"/>
        <end position="229"/>
    </location>
</feature>
<organism evidence="2 3">
    <name type="scientific">Paenibacillus artemisiicola</name>
    <dbReference type="NCBI Taxonomy" id="1172618"/>
    <lineage>
        <taxon>Bacteria</taxon>
        <taxon>Bacillati</taxon>
        <taxon>Bacillota</taxon>
        <taxon>Bacilli</taxon>
        <taxon>Bacillales</taxon>
        <taxon>Paenibacillaceae</taxon>
        <taxon>Paenibacillus</taxon>
    </lineage>
</organism>
<accession>A0ABS3WJE6</accession>
<proteinExistence type="predicted"/>
<evidence type="ECO:0000313" key="2">
    <source>
        <dbReference type="EMBL" id="MBO7748425.1"/>
    </source>
</evidence>
<name>A0ABS3WJE6_9BACL</name>
<dbReference type="PANTHER" id="PTHR30383:SF32">
    <property type="entry name" value="SGNH-HYDROLASE"/>
    <property type="match status" value="1"/>
</dbReference>
<gene>
    <name evidence="2" type="ORF">I8J29_29990</name>
</gene>
<evidence type="ECO:0000259" key="1">
    <source>
        <dbReference type="Pfam" id="PF13472"/>
    </source>
</evidence>
<comment type="caution">
    <text evidence="2">The sequence shown here is derived from an EMBL/GenBank/DDBJ whole genome shotgun (WGS) entry which is preliminary data.</text>
</comment>
<dbReference type="EMBL" id="JAGGDJ010000057">
    <property type="protein sequence ID" value="MBO7748425.1"/>
    <property type="molecule type" value="Genomic_DNA"/>
</dbReference>
<dbReference type="PANTHER" id="PTHR30383">
    <property type="entry name" value="THIOESTERASE 1/PROTEASE 1/LYSOPHOSPHOLIPASE L1"/>
    <property type="match status" value="1"/>
</dbReference>
<dbReference type="SUPFAM" id="SSF52266">
    <property type="entry name" value="SGNH hydrolase"/>
    <property type="match status" value="1"/>
</dbReference>
<evidence type="ECO:0000313" key="3">
    <source>
        <dbReference type="Proteomes" id="UP000670947"/>
    </source>
</evidence>
<dbReference type="InterPro" id="IPR036514">
    <property type="entry name" value="SGNH_hydro_sf"/>
</dbReference>
<keyword evidence="3" id="KW-1185">Reference proteome</keyword>
<dbReference type="Pfam" id="PF13472">
    <property type="entry name" value="Lipase_GDSL_2"/>
    <property type="match status" value="1"/>
</dbReference>
<sequence length="243" mass="27045">MEKAVEERKGGGSAANTAVVPVPKLEEDSYDWWARHELVLRTKDEVRPDIVLIGDSLTHFWGGPPEPESRHGSGDAWAALFGGRRVLNLGFGWDRTQNVLWRLHQGQLDGLSPEWIVLNIGTNNTSETVNARANTAHEIRDGARAIIELARAKAPSARLVLMAVFPREEAPDHPRRALIREINARYAELARELGAVFVDIGPELLDADGTLPKEIAFDGCHLTERGYERWAAALRRTFGFEEA</sequence>
<dbReference type="RefSeq" id="WP_208850986.1">
    <property type="nucleotide sequence ID" value="NZ_JAGGDJ010000057.1"/>
</dbReference>
<dbReference type="Gene3D" id="3.40.50.1110">
    <property type="entry name" value="SGNH hydrolase"/>
    <property type="match status" value="1"/>
</dbReference>
<dbReference type="Proteomes" id="UP000670947">
    <property type="component" value="Unassembled WGS sequence"/>
</dbReference>